<reference evidence="1 2" key="1">
    <citation type="submission" date="2020-08" db="EMBL/GenBank/DDBJ databases">
        <title>Genomic Encyclopedia of Type Strains, Phase IV (KMG-IV): sequencing the most valuable type-strain genomes for metagenomic binning, comparative biology and taxonomic classification.</title>
        <authorList>
            <person name="Goeker M."/>
        </authorList>
    </citation>
    <scope>NUCLEOTIDE SEQUENCE [LARGE SCALE GENOMIC DNA]</scope>
    <source>
        <strain evidence="1 2">DSM 101730</strain>
    </source>
</reference>
<dbReference type="Proteomes" id="UP000549457">
    <property type="component" value="Unassembled WGS sequence"/>
</dbReference>
<name>A0A840SSI8_9RHOB</name>
<accession>A0A840SSI8</accession>
<evidence type="ECO:0000313" key="2">
    <source>
        <dbReference type="Proteomes" id="UP000549457"/>
    </source>
</evidence>
<protein>
    <submittedName>
        <fullName evidence="1">Uncharacterized protein</fullName>
    </submittedName>
</protein>
<comment type="caution">
    <text evidence="1">The sequence shown here is derived from an EMBL/GenBank/DDBJ whole genome shotgun (WGS) entry which is preliminary data.</text>
</comment>
<dbReference type="AlphaFoldDB" id="A0A840SSI8"/>
<dbReference type="RefSeq" id="WP_221288732.1">
    <property type="nucleotide sequence ID" value="NZ_JACHFM010000003.1"/>
</dbReference>
<evidence type="ECO:0000313" key="1">
    <source>
        <dbReference type="EMBL" id="MBB5223558.1"/>
    </source>
</evidence>
<dbReference type="EMBL" id="JACHFM010000003">
    <property type="protein sequence ID" value="MBB5223558.1"/>
    <property type="molecule type" value="Genomic_DNA"/>
</dbReference>
<proteinExistence type="predicted"/>
<gene>
    <name evidence="1" type="ORF">HNP73_003505</name>
</gene>
<organism evidence="1 2">
    <name type="scientific">Amaricoccus macauensis</name>
    <dbReference type="NCBI Taxonomy" id="57001"/>
    <lineage>
        <taxon>Bacteria</taxon>
        <taxon>Pseudomonadati</taxon>
        <taxon>Pseudomonadota</taxon>
        <taxon>Alphaproteobacteria</taxon>
        <taxon>Rhodobacterales</taxon>
        <taxon>Paracoccaceae</taxon>
        <taxon>Amaricoccus</taxon>
    </lineage>
</organism>
<keyword evidence="2" id="KW-1185">Reference proteome</keyword>
<sequence length="333" mass="35069">MQHRVSSFHPVQHPMLESIITRVDALGLDLRGLHVVTEAATGDYACTAVIAALAGARVTAFARDTRRHGTARDAAMQTLGLAEVAGVGDRVTMVDAVTPAHLADCDILTNSGHLRPITAGMIAALPDHAVIALMFEGWEFRGEDLDLAAARARGIRIAAVNERHHDVGVFPFLGPLCVRLLQDRGFQVPGSRVAVVCDNPFAPFLQDGLTIAGAEVELAPGVAALRPNDWDAVVISLNPAENPPLNAADFAALKRAAPQAIIAQFWGDIERPAARAAGFDLVPASEPAPGHMGILLNALGHEPIVRLQTGGLRAAELIYRGAASSSEGVAHLI</sequence>